<dbReference type="Gene3D" id="3.40.1350.10">
    <property type="match status" value="1"/>
</dbReference>
<dbReference type="NCBIfam" id="NF009150">
    <property type="entry name" value="PRK12497.1-3"/>
    <property type="match status" value="1"/>
</dbReference>
<evidence type="ECO:0000256" key="2">
    <source>
        <dbReference type="HAMAP-Rule" id="MF_00048"/>
    </source>
</evidence>
<dbReference type="PANTHER" id="PTHR34039:SF1">
    <property type="entry name" value="UPF0102 PROTEIN YRAN"/>
    <property type="match status" value="1"/>
</dbReference>
<dbReference type="InterPro" id="IPR011856">
    <property type="entry name" value="tRNA_endonuc-like_dom_sf"/>
</dbReference>
<sequence length="126" mass="14710">MWSHNSSPVKFFMKKKIGKIGEKIASNYLKKAGYKIICQNYQKRFGEVDIIAEKNNEIIFVEVRSKEKNDFSPILTITKRKIEKLKNLALNYLSENGIMDKQIRFDIIGLVKKNGKFLIEHIKNAF</sequence>
<organism evidence="3">
    <name type="scientific">candidate division WOR-3 bacterium</name>
    <dbReference type="NCBI Taxonomy" id="2052148"/>
    <lineage>
        <taxon>Bacteria</taxon>
        <taxon>Bacteria division WOR-3</taxon>
    </lineage>
</organism>
<dbReference type="GO" id="GO:0003676">
    <property type="term" value="F:nucleic acid binding"/>
    <property type="evidence" value="ECO:0007669"/>
    <property type="project" value="InterPro"/>
</dbReference>
<evidence type="ECO:0000256" key="1">
    <source>
        <dbReference type="ARBA" id="ARBA00006738"/>
    </source>
</evidence>
<reference evidence="3" key="1">
    <citation type="journal article" date="2020" name="mSystems">
        <title>Genome- and Community-Level Interaction Insights into Carbon Utilization and Element Cycling Functions of Hydrothermarchaeota in Hydrothermal Sediment.</title>
        <authorList>
            <person name="Zhou Z."/>
            <person name="Liu Y."/>
            <person name="Xu W."/>
            <person name="Pan J."/>
            <person name="Luo Z.H."/>
            <person name="Li M."/>
        </authorList>
    </citation>
    <scope>NUCLEOTIDE SEQUENCE [LARGE SCALE GENOMIC DNA]</scope>
    <source>
        <strain evidence="3">SpSt-697</strain>
    </source>
</reference>
<comment type="similarity">
    <text evidence="1 2">Belongs to the UPF0102 family.</text>
</comment>
<protein>
    <recommendedName>
        <fullName evidence="2">UPF0102 protein ENU74_03510</fullName>
    </recommendedName>
</protein>
<dbReference type="InterPro" id="IPR011335">
    <property type="entry name" value="Restrct_endonuc-II-like"/>
</dbReference>
<gene>
    <name evidence="3" type="ORF">ENU74_03510</name>
</gene>
<dbReference type="SUPFAM" id="SSF52980">
    <property type="entry name" value="Restriction endonuclease-like"/>
    <property type="match status" value="1"/>
</dbReference>
<dbReference type="PANTHER" id="PTHR34039">
    <property type="entry name" value="UPF0102 PROTEIN YRAN"/>
    <property type="match status" value="1"/>
</dbReference>
<dbReference type="InterPro" id="IPR003509">
    <property type="entry name" value="UPF0102_YraN-like"/>
</dbReference>
<name>A0A7V3ZUZ1_UNCW3</name>
<dbReference type="HAMAP" id="MF_00048">
    <property type="entry name" value="UPF0102"/>
    <property type="match status" value="1"/>
</dbReference>
<comment type="caution">
    <text evidence="3">The sequence shown here is derived from an EMBL/GenBank/DDBJ whole genome shotgun (WGS) entry which is preliminary data.</text>
</comment>
<proteinExistence type="inferred from homology"/>
<dbReference type="Pfam" id="PF02021">
    <property type="entry name" value="UPF0102"/>
    <property type="match status" value="1"/>
</dbReference>
<dbReference type="AlphaFoldDB" id="A0A7V3ZUZ1"/>
<dbReference type="EMBL" id="DTDR01000089">
    <property type="protein sequence ID" value="HGK63641.1"/>
    <property type="molecule type" value="Genomic_DNA"/>
</dbReference>
<accession>A0A7V3ZUZ1</accession>
<evidence type="ECO:0000313" key="3">
    <source>
        <dbReference type="EMBL" id="HGK63641.1"/>
    </source>
</evidence>